<dbReference type="AlphaFoldDB" id="A0A4U0NKC1"/>
<name>A0A4U0NKC1_9SPHI</name>
<reference evidence="1 2" key="1">
    <citation type="submission" date="2019-04" db="EMBL/GenBank/DDBJ databases">
        <title>Sphingobacterium olei sp. nov., isolated from oil-contaminated soil.</title>
        <authorList>
            <person name="Liu B."/>
        </authorList>
    </citation>
    <scope>NUCLEOTIDE SEQUENCE [LARGE SCALE GENOMIC DNA]</scope>
    <source>
        <strain evidence="1 2">HAL-9</strain>
    </source>
</reference>
<evidence type="ECO:0000313" key="2">
    <source>
        <dbReference type="Proteomes" id="UP000306808"/>
    </source>
</evidence>
<keyword evidence="2" id="KW-1185">Reference proteome</keyword>
<gene>
    <name evidence="1" type="ORF">FAZ15_14980</name>
</gene>
<accession>A0A4U0NKC1</accession>
<proteinExistence type="predicted"/>
<sequence length="64" mass="7443">MLRTPANLLAYSDGLLYSNRLEIVSQTINDKGKLHDRHFNITYREVYKFVSLDSAQWAELSPGW</sequence>
<organism evidence="1 2">
    <name type="scientific">Sphingobacterium olei</name>
    <dbReference type="NCBI Taxonomy" id="2571155"/>
    <lineage>
        <taxon>Bacteria</taxon>
        <taxon>Pseudomonadati</taxon>
        <taxon>Bacteroidota</taxon>
        <taxon>Sphingobacteriia</taxon>
        <taxon>Sphingobacteriales</taxon>
        <taxon>Sphingobacteriaceae</taxon>
        <taxon>Sphingobacterium</taxon>
    </lineage>
</organism>
<evidence type="ECO:0000313" key="1">
    <source>
        <dbReference type="EMBL" id="TJZ54781.1"/>
    </source>
</evidence>
<dbReference type="Proteomes" id="UP000306808">
    <property type="component" value="Unassembled WGS sequence"/>
</dbReference>
<protein>
    <submittedName>
        <fullName evidence="1">Uncharacterized protein</fullName>
    </submittedName>
</protein>
<comment type="caution">
    <text evidence="1">The sequence shown here is derived from an EMBL/GenBank/DDBJ whole genome shotgun (WGS) entry which is preliminary data.</text>
</comment>
<dbReference type="EMBL" id="SUME01000006">
    <property type="protein sequence ID" value="TJZ54781.1"/>
    <property type="molecule type" value="Genomic_DNA"/>
</dbReference>